<feature type="compositionally biased region" description="Polar residues" evidence="1">
    <location>
        <begin position="7"/>
        <end position="18"/>
    </location>
</feature>
<reference evidence="3" key="1">
    <citation type="submission" date="2016-05" db="EMBL/GenBank/DDBJ databases">
        <authorList>
            <person name="Naeem Raeece"/>
        </authorList>
    </citation>
    <scope>NUCLEOTIDE SEQUENCE [LARGE SCALE GENOMIC DNA]</scope>
</reference>
<evidence type="ECO:0000313" key="2">
    <source>
        <dbReference type="EMBL" id="SBT38725.1"/>
    </source>
</evidence>
<dbReference type="Proteomes" id="UP000078555">
    <property type="component" value="Unassembled WGS sequence"/>
</dbReference>
<protein>
    <submittedName>
        <fullName evidence="2">Uncharacterized protein</fullName>
    </submittedName>
</protein>
<proteinExistence type="predicted"/>
<feature type="region of interest" description="Disordered" evidence="1">
    <location>
        <begin position="68"/>
        <end position="114"/>
    </location>
</feature>
<evidence type="ECO:0000313" key="3">
    <source>
        <dbReference type="Proteomes" id="UP000078555"/>
    </source>
</evidence>
<dbReference type="EMBL" id="FLRD01000109">
    <property type="protein sequence ID" value="SBT38725.1"/>
    <property type="molecule type" value="Genomic_DNA"/>
</dbReference>
<evidence type="ECO:0000256" key="1">
    <source>
        <dbReference type="SAM" id="MobiDB-lite"/>
    </source>
</evidence>
<feature type="compositionally biased region" description="Low complexity" evidence="1">
    <location>
        <begin position="73"/>
        <end position="99"/>
    </location>
</feature>
<sequence length="114" mass="13516">MDRIWTKNGQNMDKTGQNMDKKWTKNGQKINSKQLLHTYCHINYETSNSHLMFLHIFLIVFTTKMQRSKMQRSKMQSSKMQSSKMQSSKMQSSKMQSSKMTKRQNNKIIRNSST</sequence>
<organism evidence="2 3">
    <name type="scientific">Plasmodium ovale wallikeri</name>
    <dbReference type="NCBI Taxonomy" id="864142"/>
    <lineage>
        <taxon>Eukaryota</taxon>
        <taxon>Sar</taxon>
        <taxon>Alveolata</taxon>
        <taxon>Apicomplexa</taxon>
        <taxon>Aconoidasida</taxon>
        <taxon>Haemosporida</taxon>
        <taxon>Plasmodiidae</taxon>
        <taxon>Plasmodium</taxon>
        <taxon>Plasmodium (Plasmodium)</taxon>
    </lineage>
</organism>
<name>A0A1A8Z4F0_PLAOA</name>
<gene>
    <name evidence="2" type="ORF">POVWA1_038530</name>
</gene>
<accession>A0A1A8Z4F0</accession>
<keyword evidence="3" id="KW-1185">Reference proteome</keyword>
<feature type="region of interest" description="Disordered" evidence="1">
    <location>
        <begin position="1"/>
        <end position="22"/>
    </location>
</feature>
<dbReference type="AlphaFoldDB" id="A0A1A8Z4F0"/>